<dbReference type="Pfam" id="PF13499">
    <property type="entry name" value="EF-hand_7"/>
    <property type="match status" value="2"/>
</dbReference>
<feature type="region of interest" description="Disordered" evidence="4">
    <location>
        <begin position="349"/>
        <end position="371"/>
    </location>
</feature>
<dbReference type="PANTHER" id="PTHR20875">
    <property type="entry name" value="EF-HAND CALCIUM-BINDING DOMAIN-CONTAINING PROTEIN 6-RELATED"/>
    <property type="match status" value="1"/>
</dbReference>
<feature type="domain" description="EF-hand" evidence="5">
    <location>
        <begin position="760"/>
        <end position="795"/>
    </location>
</feature>
<keyword evidence="1" id="KW-0597">Phosphoprotein</keyword>
<feature type="region of interest" description="Disordered" evidence="4">
    <location>
        <begin position="1"/>
        <end position="78"/>
    </location>
</feature>
<feature type="compositionally biased region" description="Basic and acidic residues" evidence="4">
    <location>
        <begin position="601"/>
        <end position="615"/>
    </location>
</feature>
<evidence type="ECO:0000256" key="4">
    <source>
        <dbReference type="SAM" id="MobiDB-lite"/>
    </source>
</evidence>
<comment type="caution">
    <text evidence="6">The sequence shown here is derived from an EMBL/GenBank/DDBJ whole genome shotgun (WGS) entry which is preliminary data.</text>
</comment>
<dbReference type="EMBL" id="JAEAOA010000398">
    <property type="protein sequence ID" value="KAK3583033.1"/>
    <property type="molecule type" value="Genomic_DNA"/>
</dbReference>
<sequence length="952" mass="110302">MSQVGVRPPSQLITGRIGGQLPQIQHPLSRLSNPSNLDVRGTSRAGDRPNSNPTSGRPLPAETQYPPRKSLSAAGRENRLTSRLGVRENQAQVPIESIPEGVEVTYGDPNKTRLPIFGTAHESNRQDLSSRADNPSRNESRLSRASTQARLEIDELEMLLRQRVRGSFYEVRKKFRDNDPEGKGNVSREAVHRILTTILNRQVTQSQFTRLMERIGFKDRAVVNYTEFFSCFRDLPQEDSYPTWMDPVQRHHLDKATMNASQVHAQLKEKAKQRFLDIADLIPQLNPGGSGRILKPEFKQMLNKLMFYMDDDEFEKLWQKYDPDNTGTMDGEKFLNKLGITLRGESRENGRLSPITESEASSKRTPRRKEVERKQSLDVEIWLKNKFREGFLQMREAFESKDTEVKGTVPYDVFLAVLAQFGLKLEKKFLAAFLSRCSVSARRDGTIPYREFLHRFQDRSEQGMTHNILTNKKHRFNDNRPDSEGGISTLSAIESQLMNMFQRDFLSLLGTFKSIDKLGTNVISQEEFRAAIESRFHLTLTDSQYDMFIDRIPLDEDGNVKYAEFMQQFDTKGMAPSLFDKEIAKPVRADEPTMPPIQEEVTPRLEGEPKQQKPDVLKLEESLDSATRRSSQELFKILKDLLGKRFTDVERAFHDLDEINSMRISQELMYQLLRRFPEIKPEVTRGEIRELWKTFITNVDKTLDYHEFIRHFGFSKRSAAFPNAKISPPKRGDADFMIRSRKLNCATDMLQDNLRSKIDYMWEDLRKEFIELDPYGTGFVSREEFHDILTELCVHLSDYELNMLTDKFDIKGDGRVSYIEFLKPFALRKQTWRHGNNMLSLLQHPQSELPIPDIVEPPQKGLHGITAKLRQKLAGDWKNLRRAFRKLDTNNEGYLSVPEFRSVLRLANVVLDEDEVYHVLNSFDNEMTGKIPYERFIDETFKPQTRHSVRKI</sequence>
<dbReference type="Proteomes" id="UP001195483">
    <property type="component" value="Unassembled WGS sequence"/>
</dbReference>
<dbReference type="PROSITE" id="PS50222">
    <property type="entry name" value="EF_HAND_2"/>
    <property type="match status" value="3"/>
</dbReference>
<evidence type="ECO:0000256" key="1">
    <source>
        <dbReference type="ARBA" id="ARBA00022553"/>
    </source>
</evidence>
<evidence type="ECO:0000256" key="3">
    <source>
        <dbReference type="ARBA" id="ARBA00022837"/>
    </source>
</evidence>
<organism evidence="6 7">
    <name type="scientific">Potamilus streckersoni</name>
    <dbReference type="NCBI Taxonomy" id="2493646"/>
    <lineage>
        <taxon>Eukaryota</taxon>
        <taxon>Metazoa</taxon>
        <taxon>Spiralia</taxon>
        <taxon>Lophotrochozoa</taxon>
        <taxon>Mollusca</taxon>
        <taxon>Bivalvia</taxon>
        <taxon>Autobranchia</taxon>
        <taxon>Heteroconchia</taxon>
        <taxon>Palaeoheterodonta</taxon>
        <taxon>Unionida</taxon>
        <taxon>Unionoidea</taxon>
        <taxon>Unionidae</taxon>
        <taxon>Ambleminae</taxon>
        <taxon>Lampsilini</taxon>
        <taxon>Potamilus</taxon>
    </lineage>
</organism>
<proteinExistence type="predicted"/>
<dbReference type="InterPro" id="IPR015070">
    <property type="entry name" value="EF_hand_DJBP"/>
</dbReference>
<name>A0AAE0VLV1_9BIVA</name>
<gene>
    <name evidence="6" type="ORF">CHS0354_005679</name>
</gene>
<reference evidence="6" key="2">
    <citation type="journal article" date="2021" name="Genome Biol. Evol.">
        <title>Developing a high-quality reference genome for a parasitic bivalve with doubly uniparental inheritance (Bivalvia: Unionida).</title>
        <authorList>
            <person name="Smith C.H."/>
        </authorList>
    </citation>
    <scope>NUCLEOTIDE SEQUENCE</scope>
    <source>
        <strain evidence="6">CHS0354</strain>
        <tissue evidence="6">Mantle</tissue>
    </source>
</reference>
<dbReference type="InterPro" id="IPR011992">
    <property type="entry name" value="EF-hand-dom_pair"/>
</dbReference>
<feature type="region of interest" description="Disordered" evidence="4">
    <location>
        <begin position="588"/>
        <end position="615"/>
    </location>
</feature>
<protein>
    <recommendedName>
        <fullName evidence="5">EF-hand domain-containing protein</fullName>
    </recommendedName>
</protein>
<dbReference type="PANTHER" id="PTHR20875:SF5">
    <property type="entry name" value="EF-HAND DOMAIN-CONTAINING PROTEIN"/>
    <property type="match status" value="1"/>
</dbReference>
<dbReference type="Pfam" id="PF08976">
    <property type="entry name" value="EF-hand_11"/>
    <property type="match status" value="1"/>
</dbReference>
<dbReference type="CDD" id="cd00051">
    <property type="entry name" value="EFh"/>
    <property type="match status" value="2"/>
</dbReference>
<dbReference type="InterPro" id="IPR052603">
    <property type="entry name" value="EFCB6"/>
</dbReference>
<dbReference type="Gene3D" id="1.10.238.10">
    <property type="entry name" value="EF-hand"/>
    <property type="match status" value="7"/>
</dbReference>
<feature type="compositionally biased region" description="Basic and acidic residues" evidence="4">
    <location>
        <begin position="122"/>
        <end position="142"/>
    </location>
</feature>
<reference evidence="6" key="1">
    <citation type="journal article" date="2021" name="Genome Biol. Evol.">
        <title>A High-Quality Reference Genome for a Parasitic Bivalve with Doubly Uniparental Inheritance (Bivalvia: Unionida).</title>
        <authorList>
            <person name="Smith C.H."/>
        </authorList>
    </citation>
    <scope>NUCLEOTIDE SEQUENCE</scope>
    <source>
        <strain evidence="6">CHS0354</strain>
    </source>
</reference>
<keyword evidence="7" id="KW-1185">Reference proteome</keyword>
<evidence type="ECO:0000259" key="5">
    <source>
        <dbReference type="PROSITE" id="PS50222"/>
    </source>
</evidence>
<feature type="domain" description="EF-hand" evidence="5">
    <location>
        <begin position="875"/>
        <end position="910"/>
    </location>
</feature>
<dbReference type="GO" id="GO:0005509">
    <property type="term" value="F:calcium ion binding"/>
    <property type="evidence" value="ECO:0007669"/>
    <property type="project" value="InterPro"/>
</dbReference>
<evidence type="ECO:0000313" key="6">
    <source>
        <dbReference type="EMBL" id="KAK3583033.1"/>
    </source>
</evidence>
<dbReference type="SMART" id="SM00054">
    <property type="entry name" value="EFh"/>
    <property type="match status" value="9"/>
</dbReference>
<feature type="region of interest" description="Disordered" evidence="4">
    <location>
        <begin position="118"/>
        <end position="146"/>
    </location>
</feature>
<dbReference type="AlphaFoldDB" id="A0AAE0VLV1"/>
<feature type="domain" description="EF-hand" evidence="5">
    <location>
        <begin position="309"/>
        <end position="344"/>
    </location>
</feature>
<evidence type="ECO:0000256" key="2">
    <source>
        <dbReference type="ARBA" id="ARBA00022737"/>
    </source>
</evidence>
<accession>A0AAE0VLV1</accession>
<keyword evidence="2" id="KW-0677">Repeat</keyword>
<reference evidence="6" key="3">
    <citation type="submission" date="2023-05" db="EMBL/GenBank/DDBJ databases">
        <authorList>
            <person name="Smith C.H."/>
        </authorList>
    </citation>
    <scope>NUCLEOTIDE SEQUENCE</scope>
    <source>
        <strain evidence="6">CHS0354</strain>
        <tissue evidence="6">Mantle</tissue>
    </source>
</reference>
<keyword evidence="3" id="KW-0106">Calcium</keyword>
<dbReference type="InterPro" id="IPR002048">
    <property type="entry name" value="EF_hand_dom"/>
</dbReference>
<dbReference type="PROSITE" id="PS00018">
    <property type="entry name" value="EF_HAND_1"/>
    <property type="match status" value="1"/>
</dbReference>
<evidence type="ECO:0000313" key="7">
    <source>
        <dbReference type="Proteomes" id="UP001195483"/>
    </source>
</evidence>
<dbReference type="InterPro" id="IPR018247">
    <property type="entry name" value="EF_Hand_1_Ca_BS"/>
</dbReference>
<dbReference type="SUPFAM" id="SSF47473">
    <property type="entry name" value="EF-hand"/>
    <property type="match status" value="4"/>
</dbReference>